<dbReference type="PANTHER" id="PTHR16306">
    <property type="entry name" value="TRANSLIN-ASSOCIATED FACTOR X-INTERACTING PROTEIN 1"/>
    <property type="match status" value="1"/>
</dbReference>
<evidence type="ECO:0000256" key="2">
    <source>
        <dbReference type="SAM" id="Coils"/>
    </source>
</evidence>
<dbReference type="Pfam" id="PF15739">
    <property type="entry name" value="TSNAXIP1_N"/>
    <property type="match status" value="1"/>
</dbReference>
<dbReference type="InterPro" id="IPR032755">
    <property type="entry name" value="TSNAXIP1_N"/>
</dbReference>
<reference evidence="4 5" key="1">
    <citation type="submission" date="2020-06" db="EMBL/GenBank/DDBJ databases">
        <authorList>
            <person name="Li R."/>
            <person name="Bekaert M."/>
        </authorList>
    </citation>
    <scope>NUCLEOTIDE SEQUENCE [LARGE SCALE GENOMIC DNA]</scope>
    <source>
        <strain evidence="5">wild</strain>
    </source>
</reference>
<dbReference type="SUPFAM" id="SSF47473">
    <property type="entry name" value="EF-hand"/>
    <property type="match status" value="1"/>
</dbReference>
<dbReference type="EMBL" id="CACVKT020009053">
    <property type="protein sequence ID" value="CAC5419813.1"/>
    <property type="molecule type" value="Genomic_DNA"/>
</dbReference>
<evidence type="ECO:0000313" key="5">
    <source>
        <dbReference type="Proteomes" id="UP000507470"/>
    </source>
</evidence>
<protein>
    <recommendedName>
        <fullName evidence="3">Translin-associated factor X-interacting protein 1 N-terminal domain-containing protein</fullName>
    </recommendedName>
</protein>
<dbReference type="Proteomes" id="UP000507470">
    <property type="component" value="Unassembled WGS sequence"/>
</dbReference>
<organism evidence="4 5">
    <name type="scientific">Mytilus coruscus</name>
    <name type="common">Sea mussel</name>
    <dbReference type="NCBI Taxonomy" id="42192"/>
    <lineage>
        <taxon>Eukaryota</taxon>
        <taxon>Metazoa</taxon>
        <taxon>Spiralia</taxon>
        <taxon>Lophotrochozoa</taxon>
        <taxon>Mollusca</taxon>
        <taxon>Bivalvia</taxon>
        <taxon>Autobranchia</taxon>
        <taxon>Pteriomorphia</taxon>
        <taxon>Mytilida</taxon>
        <taxon>Mytiloidea</taxon>
        <taxon>Mytilidae</taxon>
        <taxon>Mytilinae</taxon>
        <taxon>Mytilus</taxon>
    </lineage>
</organism>
<dbReference type="InterPro" id="IPR011992">
    <property type="entry name" value="EF-hand-dom_pair"/>
</dbReference>
<evidence type="ECO:0000313" key="4">
    <source>
        <dbReference type="EMBL" id="CAC5419813.1"/>
    </source>
</evidence>
<keyword evidence="5" id="KW-1185">Reference proteome</keyword>
<dbReference type="OrthoDB" id="261426at2759"/>
<dbReference type="PANTHER" id="PTHR16306:SF0">
    <property type="entry name" value="TRANSLIN-ASSOCIATED FACTOR X-INTERACTING PROTEIN 1"/>
    <property type="match status" value="1"/>
</dbReference>
<feature type="coiled-coil region" evidence="2">
    <location>
        <begin position="195"/>
        <end position="236"/>
    </location>
</feature>
<evidence type="ECO:0000259" key="3">
    <source>
        <dbReference type="Pfam" id="PF15739"/>
    </source>
</evidence>
<keyword evidence="1 2" id="KW-0175">Coiled coil</keyword>
<evidence type="ECO:0000256" key="1">
    <source>
        <dbReference type="ARBA" id="ARBA00023054"/>
    </source>
</evidence>
<dbReference type="AlphaFoldDB" id="A0A6J8EIP5"/>
<proteinExistence type="predicted"/>
<accession>A0A6J8EIP5</accession>
<dbReference type="GO" id="GO:0005737">
    <property type="term" value="C:cytoplasm"/>
    <property type="evidence" value="ECO:0007669"/>
    <property type="project" value="TreeGrafter"/>
</dbReference>
<feature type="domain" description="Translin-associated factor X-interacting protein 1 N-terminal" evidence="3">
    <location>
        <begin position="109"/>
        <end position="219"/>
    </location>
</feature>
<gene>
    <name evidence="4" type="ORF">MCOR_52105</name>
</gene>
<name>A0A6J8EIP5_MYTCO</name>
<sequence length="716" mass="82349">MDGRMAVARLPPLNGAKTIGMPPTKFDGLTGPSYKLGDTSHPLPNPRALRPYVDTMSGEVDTWPAHASGHAVGNVSMMLSKNKSLVIYNDEDFGKPQVIPKPRFLDQLETYLKKELRALGVTEVMPNELRLQAHREVFEYLIEDFKTYKPLLSAIKNEYEMMLAYQRQQIRDLEPLKQMLITVSEQCDQKIMSIRDEEKQEMTDLKMENKNLKERIQAMNNERGDLNSQVHKLQEELAAEYRRYRDECDARKMLIEDINEMRAAEMADESKQPTMSGEAVEDDPEMMKIALRQARIDEKNATTRLNDMVANYGDVIPRRDFEALTIKSQKMEEDYTTSKDDFAKLKAEHDALLEMHTKITKQRDEFYVELETMKRSSTPRPDWDKCADFVQGGMGRWKEISQNKSTNECVDVLLNEIAAGGGSDAGGAEYFDGKGTGPEIPAYLRVDGQVRNRRLGKRDCSLIIRDIWREKAANDAGKTDGVRDKMQDFLYEYLSRRFSMEQMRIEWGYNLEDACTRYAHDEMIGLFQGVLSGEIDEEVYHGTMEQIEQLMATYNKIDFDKGNPGKVTKDELRQGLKEVFPTIDPEMIVAIITAAEVELDARDKDEVEYQEMFKEDDEGRTGPFLDEVRKWIKQEKNNYAEDVKQQLSDLKTVSVDELKRGLSLADPEIDNKTMDKYVLWVFDTTSEKIAEVESIELSKVISRLQNGNVRRSGRKF</sequence>
<dbReference type="Gene3D" id="1.10.238.10">
    <property type="entry name" value="EF-hand"/>
    <property type="match status" value="1"/>
</dbReference>